<organism evidence="1 2">
    <name type="scientific">Marinomonas spartinae</name>
    <dbReference type="NCBI Taxonomy" id="1792290"/>
    <lineage>
        <taxon>Bacteria</taxon>
        <taxon>Pseudomonadati</taxon>
        <taxon>Pseudomonadota</taxon>
        <taxon>Gammaproteobacteria</taxon>
        <taxon>Oceanospirillales</taxon>
        <taxon>Oceanospirillaceae</taxon>
        <taxon>Marinomonas</taxon>
    </lineage>
</organism>
<protein>
    <submittedName>
        <fullName evidence="1">Uncharacterized protein</fullName>
    </submittedName>
</protein>
<name>A0A1A8TS11_9GAMM</name>
<reference evidence="1 2" key="1">
    <citation type="submission" date="2016-06" db="EMBL/GenBank/DDBJ databases">
        <authorList>
            <person name="Kjaerup R.B."/>
            <person name="Dalgaard T.S."/>
            <person name="Juul-Madsen H.R."/>
        </authorList>
    </citation>
    <scope>NUCLEOTIDE SEQUENCE [LARGE SCALE GENOMIC DNA]</scope>
    <source>
        <strain evidence="1 2">CECT 8886</strain>
    </source>
</reference>
<evidence type="ECO:0000313" key="2">
    <source>
        <dbReference type="Proteomes" id="UP000092544"/>
    </source>
</evidence>
<evidence type="ECO:0000313" key="1">
    <source>
        <dbReference type="EMBL" id="SBS35758.1"/>
    </source>
</evidence>
<dbReference type="OrthoDB" id="9858408at2"/>
<accession>A0A1A8TS11</accession>
<keyword evidence="2" id="KW-1185">Reference proteome</keyword>
<dbReference type="EMBL" id="FLOB01000010">
    <property type="protein sequence ID" value="SBS35758.1"/>
    <property type="molecule type" value="Genomic_DNA"/>
</dbReference>
<proteinExistence type="predicted"/>
<dbReference type="RefSeq" id="WP_067018720.1">
    <property type="nucleotide sequence ID" value="NZ_FLOB01000010.1"/>
</dbReference>
<dbReference type="Proteomes" id="UP000092544">
    <property type="component" value="Unassembled WGS sequence"/>
</dbReference>
<gene>
    <name evidence="1" type="ORF">MSP8886_03472</name>
</gene>
<dbReference type="AlphaFoldDB" id="A0A1A8TS11"/>
<sequence>MKNQKPIEDLLAGVDTKYLSESEKATLIARAKSTEYIFDLIFSAAASMKKAICKFNVYASKLAHLA</sequence>